<gene>
    <name evidence="2" type="ORF">E6Q69_18560</name>
</gene>
<evidence type="ECO:0000313" key="2">
    <source>
        <dbReference type="EMBL" id="TXI27055.1"/>
    </source>
</evidence>
<feature type="transmembrane region" description="Helical" evidence="1">
    <location>
        <begin position="196"/>
        <end position="215"/>
    </location>
</feature>
<feature type="transmembrane region" description="Helical" evidence="1">
    <location>
        <begin position="136"/>
        <end position="156"/>
    </location>
</feature>
<dbReference type="Pfam" id="PF06912">
    <property type="entry name" value="DUF1275"/>
    <property type="match status" value="1"/>
</dbReference>
<feature type="transmembrane region" description="Helical" evidence="1">
    <location>
        <begin position="90"/>
        <end position="108"/>
    </location>
</feature>
<dbReference type="AlphaFoldDB" id="A0A5C7VQW0"/>
<dbReference type="PANTHER" id="PTHR37314">
    <property type="entry name" value="SLR0142 PROTEIN"/>
    <property type="match status" value="1"/>
</dbReference>
<dbReference type="EMBL" id="SSFO01000314">
    <property type="protein sequence ID" value="TXI27055.1"/>
    <property type="molecule type" value="Genomic_DNA"/>
</dbReference>
<proteinExistence type="predicted"/>
<reference evidence="2 3" key="1">
    <citation type="submission" date="2018-09" db="EMBL/GenBank/DDBJ databases">
        <title>Metagenome Assembled Genomes from an Advanced Water Purification Facility.</title>
        <authorList>
            <person name="Stamps B.W."/>
            <person name="Spear J.R."/>
        </authorList>
    </citation>
    <scope>NUCLEOTIDE SEQUENCE [LARGE SCALE GENOMIC DNA]</scope>
    <source>
        <strain evidence="2">Bin_52_1</strain>
    </source>
</reference>
<keyword evidence="1" id="KW-0472">Membrane</keyword>
<keyword evidence="1" id="KW-1133">Transmembrane helix</keyword>
<accession>A0A5C7VQW0</accession>
<evidence type="ECO:0000256" key="1">
    <source>
        <dbReference type="SAM" id="Phobius"/>
    </source>
</evidence>
<dbReference type="Proteomes" id="UP000321110">
    <property type="component" value="Unassembled WGS sequence"/>
</dbReference>
<keyword evidence="1" id="KW-0812">Transmembrane</keyword>
<evidence type="ECO:0000313" key="3">
    <source>
        <dbReference type="Proteomes" id="UP000321110"/>
    </source>
</evidence>
<dbReference type="PANTHER" id="PTHR37314:SF4">
    <property type="entry name" value="UPF0700 TRANSMEMBRANE PROTEIN YOAK"/>
    <property type="match status" value="1"/>
</dbReference>
<organism evidence="2 3">
    <name type="scientific">Aquipseudomonas alcaligenes</name>
    <name type="common">Pseudomonas alcaligenes</name>
    <dbReference type="NCBI Taxonomy" id="43263"/>
    <lineage>
        <taxon>Bacteria</taxon>
        <taxon>Pseudomonadati</taxon>
        <taxon>Pseudomonadota</taxon>
        <taxon>Gammaproteobacteria</taxon>
        <taxon>Pseudomonadales</taxon>
        <taxon>Pseudomonadaceae</taxon>
        <taxon>Aquipseudomonas</taxon>
    </lineage>
</organism>
<dbReference type="InterPro" id="IPR010699">
    <property type="entry name" value="DUF1275"/>
</dbReference>
<sequence length="225" mass="23937">MINQLPRWVEIGGFCLALIAGSVNAIALLGFNHQGVSHLSGSSSLLGVELAQGDTGAALHLLLILLSFVLGAAISGCVIGHQSLKLGRRYGVALLAESLALLLAMLMLERGNDFGHYLASAACGLQNAMTSTYSGAVVRTTHVTGLFTDLGIMLGLKLRGQSADRRRILLYLILIGGFIGGGILGGLGYSHWHYRALLGASALAASLALVYLLYWRWQNRRDTTY</sequence>
<comment type="caution">
    <text evidence="2">The sequence shown here is derived from an EMBL/GenBank/DDBJ whole genome shotgun (WGS) entry which is preliminary data.</text>
</comment>
<feature type="transmembrane region" description="Helical" evidence="1">
    <location>
        <begin position="57"/>
        <end position="78"/>
    </location>
</feature>
<protein>
    <submittedName>
        <fullName evidence="2">DUF1275 domain-containing protein</fullName>
    </submittedName>
</protein>
<name>A0A5C7VQW0_AQUAC</name>
<feature type="transmembrane region" description="Helical" evidence="1">
    <location>
        <begin position="168"/>
        <end position="190"/>
    </location>
</feature>
<feature type="transmembrane region" description="Helical" evidence="1">
    <location>
        <begin position="12"/>
        <end position="31"/>
    </location>
</feature>